<dbReference type="RefSeq" id="WP_169452519.1">
    <property type="nucleotide sequence ID" value="NZ_CP051774.1"/>
</dbReference>
<sequence length="237" mass="24075">MTKAIRSILLGSAMLVAPQISSADILVGISDWTTVNDPSDPTKVTNSASNIVGSNVEVNLYASGLSPGGSNDQTWGDTSLTPTPPQFNGTAVGDFSLKIGATSAVTLGQLVFDAISYQPGASLTISYLITPGGGNDSTGTGIDPISNPGPNPLALIHAPNNPNVGTDSTGAYTGYTVPLGNLLIPAGSTIEFFFAYTGGLITYTDNLAVTAVPEPGSLLGLGCVVGAGAFLRSRRRK</sequence>
<keyword evidence="3" id="KW-1185">Reference proteome</keyword>
<dbReference type="NCBIfam" id="TIGR02595">
    <property type="entry name" value="PEP_CTERM"/>
    <property type="match status" value="1"/>
</dbReference>
<dbReference type="KEGG" id="luo:HHL09_00355"/>
<accession>A0A858RCH3</accession>
<evidence type="ECO:0000313" key="2">
    <source>
        <dbReference type="EMBL" id="QJE94298.1"/>
    </source>
</evidence>
<proteinExistence type="predicted"/>
<dbReference type="AlphaFoldDB" id="A0A858RCH3"/>
<evidence type="ECO:0000313" key="3">
    <source>
        <dbReference type="Proteomes" id="UP000501812"/>
    </source>
</evidence>
<reference evidence="2 3" key="1">
    <citation type="submission" date="2020-04" db="EMBL/GenBank/DDBJ databases">
        <title>Luteolibacter sp. G-1-1-1 isolated from soil.</title>
        <authorList>
            <person name="Dahal R.H."/>
        </authorList>
    </citation>
    <scope>NUCLEOTIDE SEQUENCE [LARGE SCALE GENOMIC DNA]</scope>
    <source>
        <strain evidence="2 3">G-1-1-1</strain>
    </source>
</reference>
<keyword evidence="1" id="KW-0732">Signal</keyword>
<dbReference type="InterPro" id="IPR013424">
    <property type="entry name" value="Ice-binding_C"/>
</dbReference>
<gene>
    <name evidence="2" type="ORF">HHL09_00355</name>
</gene>
<dbReference type="Proteomes" id="UP000501812">
    <property type="component" value="Chromosome"/>
</dbReference>
<protein>
    <submittedName>
        <fullName evidence="2">PEP-CTERM sorting domain-containing protein</fullName>
    </submittedName>
</protein>
<name>A0A858RCH3_9BACT</name>
<evidence type="ECO:0000256" key="1">
    <source>
        <dbReference type="SAM" id="SignalP"/>
    </source>
</evidence>
<feature type="chain" id="PRO_5033039487" evidence="1">
    <location>
        <begin position="24"/>
        <end position="237"/>
    </location>
</feature>
<organism evidence="2 3">
    <name type="scientific">Luteolibacter luteus</name>
    <dbReference type="NCBI Taxonomy" id="2728835"/>
    <lineage>
        <taxon>Bacteria</taxon>
        <taxon>Pseudomonadati</taxon>
        <taxon>Verrucomicrobiota</taxon>
        <taxon>Verrucomicrobiia</taxon>
        <taxon>Verrucomicrobiales</taxon>
        <taxon>Verrucomicrobiaceae</taxon>
        <taxon>Luteolibacter</taxon>
    </lineage>
</organism>
<feature type="signal peptide" evidence="1">
    <location>
        <begin position="1"/>
        <end position="23"/>
    </location>
</feature>
<dbReference type="EMBL" id="CP051774">
    <property type="protein sequence ID" value="QJE94298.1"/>
    <property type="molecule type" value="Genomic_DNA"/>
</dbReference>